<keyword evidence="1" id="KW-0812">Transmembrane</keyword>
<reference evidence="3 4" key="1">
    <citation type="journal article" date="2022" name="Arch. Microbiol.">
        <title>Paraburkholderia bengalensis sp. nov. isolated from roots of Oryza sativa, IR64.</title>
        <authorList>
            <person name="Nag P."/>
            <person name="Mondal N."/>
            <person name="Sarkar J."/>
            <person name="Das S."/>
        </authorList>
    </citation>
    <scope>NUCLEOTIDE SEQUENCE [LARGE SCALE GENOMIC DNA]</scope>
    <source>
        <strain evidence="3 4">IR64_4_BI</strain>
    </source>
</reference>
<dbReference type="InterPro" id="IPR022211">
    <property type="entry name" value="PHBC_N"/>
</dbReference>
<dbReference type="Pfam" id="PF12551">
    <property type="entry name" value="PHBC_N"/>
    <property type="match status" value="1"/>
</dbReference>
<dbReference type="EMBL" id="JACFYJ010000090">
    <property type="protein sequence ID" value="MEI6001936.1"/>
    <property type="molecule type" value="Genomic_DNA"/>
</dbReference>
<keyword evidence="1" id="KW-0472">Membrane</keyword>
<sequence length="114" mass="13167">MTSQRQPNDDIDALSRCRRQGYRRRNAPANYQRIRRHPAAHACVAALTGGFSLASVALAFMDWMLTYDGRTRRAKISHPKTGRMQDDSRFASDAWLVWPFHVHRDGFLRPQRAV</sequence>
<evidence type="ECO:0000313" key="4">
    <source>
        <dbReference type="Proteomes" id="UP001386437"/>
    </source>
</evidence>
<feature type="domain" description="Poly-beta-hydroxybutyrate polymerase N-terminal" evidence="2">
    <location>
        <begin position="39"/>
        <end position="64"/>
    </location>
</feature>
<proteinExistence type="predicted"/>
<feature type="transmembrane region" description="Helical" evidence="1">
    <location>
        <begin position="39"/>
        <end position="65"/>
    </location>
</feature>
<accession>A0ABU8J2B5</accession>
<keyword evidence="4" id="KW-1185">Reference proteome</keyword>
<keyword evidence="1" id="KW-1133">Transmembrane helix</keyword>
<organism evidence="3 4">
    <name type="scientific">Paraburkholderia bengalensis</name>
    <dbReference type="NCBI Taxonomy" id="2747562"/>
    <lineage>
        <taxon>Bacteria</taxon>
        <taxon>Pseudomonadati</taxon>
        <taxon>Pseudomonadota</taxon>
        <taxon>Betaproteobacteria</taxon>
        <taxon>Burkholderiales</taxon>
        <taxon>Burkholderiaceae</taxon>
        <taxon>Paraburkholderia</taxon>
    </lineage>
</organism>
<evidence type="ECO:0000313" key="3">
    <source>
        <dbReference type="EMBL" id="MEI6001936.1"/>
    </source>
</evidence>
<gene>
    <name evidence="3" type="ORF">H3V53_33795</name>
</gene>
<name>A0ABU8J2B5_9BURK</name>
<evidence type="ECO:0000256" key="1">
    <source>
        <dbReference type="SAM" id="Phobius"/>
    </source>
</evidence>
<dbReference type="Proteomes" id="UP001386437">
    <property type="component" value="Unassembled WGS sequence"/>
</dbReference>
<protein>
    <submittedName>
        <fullName evidence="3">Poly-beta-hydroxybutyrate polymerase N-terminal domain-containing protein</fullName>
    </submittedName>
</protein>
<evidence type="ECO:0000259" key="2">
    <source>
        <dbReference type="Pfam" id="PF12551"/>
    </source>
</evidence>
<comment type="caution">
    <text evidence="3">The sequence shown here is derived from an EMBL/GenBank/DDBJ whole genome shotgun (WGS) entry which is preliminary data.</text>
</comment>